<name>A0A1H0J456_9BACT</name>
<dbReference type="InterPro" id="IPR029000">
    <property type="entry name" value="Cyclophilin-like_dom_sf"/>
</dbReference>
<dbReference type="STRING" id="645274.SAMN04487901_104131"/>
<feature type="domain" description="Cyclophilin-like" evidence="2">
    <location>
        <begin position="37"/>
        <end position="147"/>
    </location>
</feature>
<gene>
    <name evidence="4" type="ORF">SAMN04487900_1185</name>
    <name evidence="3" type="ORF">SAMN04487901_104131</name>
</gene>
<keyword evidence="5" id="KW-1185">Reference proteome</keyword>
<reference evidence="3 6" key="2">
    <citation type="submission" date="2016-10" db="EMBL/GenBank/DDBJ databases">
        <authorList>
            <person name="de Groot N.N."/>
        </authorList>
    </citation>
    <scope>NUCLEOTIDE SEQUENCE [LARGE SCALE GENOMIC DNA]</scope>
    <source>
        <strain evidence="6">BP1-145</strain>
        <strain evidence="3">BP1-148</strain>
    </source>
</reference>
<dbReference type="Proteomes" id="UP000199134">
    <property type="component" value="Unassembled WGS sequence"/>
</dbReference>
<dbReference type="EMBL" id="FNCQ01000004">
    <property type="protein sequence ID" value="SDG46978.1"/>
    <property type="molecule type" value="Genomic_DNA"/>
</dbReference>
<proteinExistence type="predicted"/>
<organism evidence="4 6">
    <name type="scientific">Prevotella communis</name>
    <dbReference type="NCBI Taxonomy" id="2913614"/>
    <lineage>
        <taxon>Bacteria</taxon>
        <taxon>Pseudomonadati</taxon>
        <taxon>Bacteroidota</taxon>
        <taxon>Bacteroidia</taxon>
        <taxon>Bacteroidales</taxon>
        <taxon>Prevotellaceae</taxon>
        <taxon>Prevotella</taxon>
    </lineage>
</organism>
<dbReference type="InterPro" id="IPR041183">
    <property type="entry name" value="Cyclophilin-like"/>
</dbReference>
<reference evidence="4 5" key="1">
    <citation type="submission" date="2016-10" db="EMBL/GenBank/DDBJ databases">
        <authorList>
            <person name="Varghese N."/>
            <person name="Submissions S."/>
        </authorList>
    </citation>
    <scope>NUCLEOTIDE SEQUENCE</scope>
    <source>
        <strain evidence="4">BP1-145</strain>
        <strain evidence="5">BP1-148</strain>
    </source>
</reference>
<evidence type="ECO:0000313" key="4">
    <source>
        <dbReference type="EMBL" id="SDO38303.1"/>
    </source>
</evidence>
<dbReference type="AlphaFoldDB" id="A0A1H0J456"/>
<accession>A0A1G7UI02</accession>
<dbReference type="EMBL" id="FNIW01000018">
    <property type="protein sequence ID" value="SDO38303.1"/>
    <property type="molecule type" value="Genomic_DNA"/>
</dbReference>
<feature type="signal peptide" evidence="1">
    <location>
        <begin position="1"/>
        <end position="21"/>
    </location>
</feature>
<evidence type="ECO:0000313" key="5">
    <source>
        <dbReference type="Proteomes" id="UP000198779"/>
    </source>
</evidence>
<dbReference type="Pfam" id="PF18050">
    <property type="entry name" value="Cyclophil_like2"/>
    <property type="match status" value="1"/>
</dbReference>
<dbReference type="SUPFAM" id="SSF50891">
    <property type="entry name" value="Cyclophilin-like"/>
    <property type="match status" value="1"/>
</dbReference>
<evidence type="ECO:0000259" key="2">
    <source>
        <dbReference type="Pfam" id="PF18050"/>
    </source>
</evidence>
<evidence type="ECO:0000256" key="1">
    <source>
        <dbReference type="SAM" id="SignalP"/>
    </source>
</evidence>
<accession>A0A1H0J456</accession>
<keyword evidence="1" id="KW-0732">Signal</keyword>
<dbReference type="Gene3D" id="2.40.100.20">
    <property type="match status" value="1"/>
</dbReference>
<feature type="chain" id="PRO_5041051294" description="Cyclophilin-like domain-containing protein" evidence="1">
    <location>
        <begin position="22"/>
        <end position="195"/>
    </location>
</feature>
<evidence type="ECO:0000313" key="6">
    <source>
        <dbReference type="Proteomes" id="UP000199134"/>
    </source>
</evidence>
<protein>
    <recommendedName>
        <fullName evidence="2">Cyclophilin-like domain-containing protein</fullName>
    </recommendedName>
</protein>
<dbReference type="PROSITE" id="PS51257">
    <property type="entry name" value="PROKAR_LIPOPROTEIN"/>
    <property type="match status" value="1"/>
</dbReference>
<sequence>MITMHKYLLFLATMLFCSCSADNEAKAETPTMNKIYITIGGQTQSATLVDNEATRELIAALQDASITVTLNDNDFEIWGSLGRLLTTKNEQMTVQPGDIVLYNGSNICIFYDSNSWSYTRLGHIDGLSESELRTFLKAGQNNISVTLSLAETTGINTVKSDKLKDKSCYTLQGTLAQAGHKGIIIQNSKKIIRKQ</sequence>
<dbReference type="Proteomes" id="UP000198779">
    <property type="component" value="Unassembled WGS sequence"/>
</dbReference>
<evidence type="ECO:0000313" key="3">
    <source>
        <dbReference type="EMBL" id="SDG46978.1"/>
    </source>
</evidence>